<dbReference type="PANTHER" id="PTHR12794:SF0">
    <property type="entry name" value="GEM-ASSOCIATED PROTEIN 2"/>
    <property type="match status" value="1"/>
</dbReference>
<evidence type="ECO:0008006" key="5">
    <source>
        <dbReference type="Google" id="ProtNLM"/>
    </source>
</evidence>
<reference evidence="3" key="1">
    <citation type="journal article" date="2016" name="Nat. Genet.">
        <title>A high-quality carrot genome assembly provides new insights into carotenoid accumulation and asterid genome evolution.</title>
        <authorList>
            <person name="Iorizzo M."/>
            <person name="Ellison S."/>
            <person name="Senalik D."/>
            <person name="Zeng P."/>
            <person name="Satapoomin P."/>
            <person name="Huang J."/>
            <person name="Bowman M."/>
            <person name="Iovene M."/>
            <person name="Sanseverino W."/>
            <person name="Cavagnaro P."/>
            <person name="Yildiz M."/>
            <person name="Macko-Podgorni A."/>
            <person name="Moranska E."/>
            <person name="Grzebelus E."/>
            <person name="Grzebelus D."/>
            <person name="Ashrafi H."/>
            <person name="Zheng Z."/>
            <person name="Cheng S."/>
            <person name="Spooner D."/>
            <person name="Van Deynze A."/>
            <person name="Simon P."/>
        </authorList>
    </citation>
    <scope>NUCLEOTIDE SEQUENCE</scope>
    <source>
        <tissue evidence="3">Leaf</tissue>
    </source>
</reference>
<organism evidence="3 4">
    <name type="scientific">Daucus carota subsp. sativus</name>
    <name type="common">Carrot</name>
    <dbReference type="NCBI Taxonomy" id="79200"/>
    <lineage>
        <taxon>Eukaryota</taxon>
        <taxon>Viridiplantae</taxon>
        <taxon>Streptophyta</taxon>
        <taxon>Embryophyta</taxon>
        <taxon>Tracheophyta</taxon>
        <taxon>Spermatophyta</taxon>
        <taxon>Magnoliopsida</taxon>
        <taxon>eudicotyledons</taxon>
        <taxon>Gunneridae</taxon>
        <taxon>Pentapetalae</taxon>
        <taxon>asterids</taxon>
        <taxon>campanulids</taxon>
        <taxon>Apiales</taxon>
        <taxon>Apiaceae</taxon>
        <taxon>Apioideae</taxon>
        <taxon>Scandiceae</taxon>
        <taxon>Daucinae</taxon>
        <taxon>Daucus</taxon>
        <taxon>Daucus sect. Daucus</taxon>
    </lineage>
</organism>
<gene>
    <name evidence="3" type="ORF">DCAR_0831098</name>
</gene>
<dbReference type="Gene3D" id="1.20.58.1070">
    <property type="match status" value="1"/>
</dbReference>
<dbReference type="Proteomes" id="UP000077755">
    <property type="component" value="Chromosome 8"/>
</dbReference>
<dbReference type="PANTHER" id="PTHR12794">
    <property type="entry name" value="GEMIN2"/>
    <property type="match status" value="1"/>
</dbReference>
<dbReference type="KEGG" id="dcr:108200060"/>
<name>A0AAF0XP35_DAUCS</name>
<feature type="compositionally biased region" description="Polar residues" evidence="2">
    <location>
        <begin position="380"/>
        <end position="391"/>
    </location>
</feature>
<protein>
    <recommendedName>
        <fullName evidence="5">Survival motor neuron interacting protein 1</fullName>
    </recommendedName>
</protein>
<dbReference type="GO" id="GO:0005634">
    <property type="term" value="C:nucleus"/>
    <property type="evidence" value="ECO:0007669"/>
    <property type="project" value="TreeGrafter"/>
</dbReference>
<proteinExistence type="inferred from homology"/>
<accession>A0AAF0XP35</accession>
<evidence type="ECO:0000256" key="2">
    <source>
        <dbReference type="SAM" id="MobiDB-lite"/>
    </source>
</evidence>
<feature type="compositionally biased region" description="Polar residues" evidence="2">
    <location>
        <begin position="401"/>
        <end position="415"/>
    </location>
</feature>
<comment type="similarity">
    <text evidence="1">Belongs to the gemin-2 family.</text>
</comment>
<sequence>MATDRNLNDGLISPVPEKRLKIDTSLCECTSLKKIQENSKNNQTMENPTQETGFDHNNMGLAQIVEDLDNKQEDTVMTEAAQNQGKEIEKRRNKARRRSKRKGKGRDWNGTSAEDEKRGDCKQLDFGMVFKGGIGCEMKREGAAFFYSRDEMEGLRFIDKDRQLNKWVEVYCGLGPVVSKEYDALVAHQNEQDGVDFDPRKNLVEKVLLGGRHSHAVDPPDTASDLIGYDLDSCTGNEDDCSEDDDSDAEYNSIQRPAFVVTGEPNFDAGPAMDGFEYLRRVRWETERVQKVTFAKIEESKLCEQTVYIPKIPEIVQCPQHLLPLKEWEASLLNDFSELRLAISRYESSATNEVTGKMQLLPNILEEDCSTQILESANSYNPTDGTVSMHSSARDEKDASTIASPKISNSEDTANTPNLSTISCLIQSSAGGEDDASPKILSTDDIVNSPTLSTVLGIEPVARVSMLKKRIKLAEDMTSLSKNDCLWLFALCAAVDTPLNADTSAALRDLLRKCSSLRAEKSELNDEVVMLNILATIAGKYFGQSDD</sequence>
<keyword evidence="4" id="KW-1185">Reference proteome</keyword>
<feature type="compositionally biased region" description="Basic residues" evidence="2">
    <location>
        <begin position="91"/>
        <end position="104"/>
    </location>
</feature>
<feature type="region of interest" description="Disordered" evidence="2">
    <location>
        <begin position="380"/>
        <end position="415"/>
    </location>
</feature>
<evidence type="ECO:0000313" key="4">
    <source>
        <dbReference type="Proteomes" id="UP000077755"/>
    </source>
</evidence>
<dbReference type="GO" id="GO:0000387">
    <property type="term" value="P:spliceosomal snRNP assembly"/>
    <property type="evidence" value="ECO:0007669"/>
    <property type="project" value="InterPro"/>
</dbReference>
<dbReference type="GO" id="GO:0032797">
    <property type="term" value="C:SMN complex"/>
    <property type="evidence" value="ECO:0007669"/>
    <property type="project" value="TreeGrafter"/>
</dbReference>
<reference evidence="3" key="2">
    <citation type="submission" date="2022-03" db="EMBL/GenBank/DDBJ databases">
        <title>Draft title - Genomic analysis of global carrot germplasm unveils the trajectory of domestication and the origin of high carotenoid orange carrot.</title>
        <authorList>
            <person name="Iorizzo M."/>
            <person name="Ellison S."/>
            <person name="Senalik D."/>
            <person name="Macko-Podgorni A."/>
            <person name="Grzebelus D."/>
            <person name="Bostan H."/>
            <person name="Rolling W."/>
            <person name="Curaba J."/>
            <person name="Simon P."/>
        </authorList>
    </citation>
    <scope>NUCLEOTIDE SEQUENCE</scope>
    <source>
        <tissue evidence="3">Leaf</tissue>
    </source>
</reference>
<dbReference type="EMBL" id="CP093350">
    <property type="protein sequence ID" value="WOH11608.1"/>
    <property type="molecule type" value="Genomic_DNA"/>
</dbReference>
<feature type="region of interest" description="Disordered" evidence="2">
    <location>
        <begin position="74"/>
        <end position="117"/>
    </location>
</feature>
<dbReference type="InterPro" id="IPR035426">
    <property type="entry name" value="Gemin2/Brr1"/>
</dbReference>
<evidence type="ECO:0000313" key="3">
    <source>
        <dbReference type="EMBL" id="WOH11608.1"/>
    </source>
</evidence>
<dbReference type="AlphaFoldDB" id="A0AAF0XP35"/>
<dbReference type="Pfam" id="PF04938">
    <property type="entry name" value="SIP1"/>
    <property type="match status" value="1"/>
</dbReference>
<evidence type="ECO:0000256" key="1">
    <source>
        <dbReference type="ARBA" id="ARBA00025758"/>
    </source>
</evidence>